<evidence type="ECO:0000259" key="1">
    <source>
        <dbReference type="Pfam" id="PF13480"/>
    </source>
</evidence>
<proteinExistence type="predicted"/>
<reference evidence="3" key="1">
    <citation type="submission" date="2016-11" db="EMBL/GenBank/DDBJ databases">
        <authorList>
            <person name="Varghese N."/>
            <person name="Submissions S."/>
        </authorList>
    </citation>
    <scope>NUCLEOTIDE SEQUENCE [LARGE SCALE GENOMIC DNA]</scope>
    <source>
        <strain evidence="3">DSM 17539</strain>
    </source>
</reference>
<evidence type="ECO:0000313" key="2">
    <source>
        <dbReference type="EMBL" id="SHF79306.1"/>
    </source>
</evidence>
<dbReference type="Gene3D" id="3.40.630.30">
    <property type="match status" value="1"/>
</dbReference>
<protein>
    <submittedName>
        <fullName evidence="2">Acetyltransferase (GNAT) domain-containing protein</fullName>
    </submittedName>
</protein>
<dbReference type="OrthoDB" id="1409276at2"/>
<dbReference type="EMBL" id="FQUX01000007">
    <property type="protein sequence ID" value="SHF79306.1"/>
    <property type="molecule type" value="Genomic_DNA"/>
</dbReference>
<dbReference type="Pfam" id="PF13480">
    <property type="entry name" value="Acetyltransf_6"/>
    <property type="match status" value="1"/>
</dbReference>
<sequence length="389" mass="46496">MLKRLNFFFEFFEKNSIFPFYESLVNNINSHILTNENKEELKRSITGQCVCVVNMIPPYVDLKINQQKAPYRAFRIKSRTGFIIDLSQYSNAEEYLKLHLGSRHRKNILSKLRRLESCFDIRYKIHFGEMDEVEYENLFEEFEQMIRNRFQQRGEEHVGLKRWDLYKENVLDLILKKRASLFVIYDGKKPISINLNYHFENIMDSAITSYDIDYAKFGVGNIAVLNKLEWCYQNDYIRIDMRWGELPYKRLWCNAIEDYRCDVVYDNNKLIAMPLAFLVSKYIILKKLLLERKVIPLNFKFWGNQKAKENVQSDDASTFKTEDLAQLPSEDDISIVDLGEKEFHFLRNPVYNFQYSNFEHSRDVNVYEVKNEKMSYIITGKSQLQKLIF</sequence>
<organism evidence="2 3">
    <name type="scientific">Arenibacter palladensis</name>
    <dbReference type="NCBI Taxonomy" id="237373"/>
    <lineage>
        <taxon>Bacteria</taxon>
        <taxon>Pseudomonadati</taxon>
        <taxon>Bacteroidota</taxon>
        <taxon>Flavobacteriia</taxon>
        <taxon>Flavobacteriales</taxon>
        <taxon>Flavobacteriaceae</taxon>
        <taxon>Arenibacter</taxon>
    </lineage>
</organism>
<dbReference type="InterPro" id="IPR016181">
    <property type="entry name" value="Acyl_CoA_acyltransferase"/>
</dbReference>
<accession>A0A1M5EJG2</accession>
<dbReference type="GO" id="GO:0016740">
    <property type="term" value="F:transferase activity"/>
    <property type="evidence" value="ECO:0007669"/>
    <property type="project" value="UniProtKB-KW"/>
</dbReference>
<name>A0A1M5EJG2_9FLAO</name>
<dbReference type="InterPro" id="IPR038740">
    <property type="entry name" value="BioF2-like_GNAT_dom"/>
</dbReference>
<feature type="domain" description="BioF2-like acetyltransferase" evidence="1">
    <location>
        <begin position="102"/>
        <end position="250"/>
    </location>
</feature>
<dbReference type="Proteomes" id="UP000184406">
    <property type="component" value="Unassembled WGS sequence"/>
</dbReference>
<dbReference type="SUPFAM" id="SSF55729">
    <property type="entry name" value="Acyl-CoA N-acyltransferases (Nat)"/>
    <property type="match status" value="1"/>
</dbReference>
<keyword evidence="3" id="KW-1185">Reference proteome</keyword>
<dbReference type="RefSeq" id="WP_072864013.1">
    <property type="nucleotide sequence ID" value="NZ_FQUX01000007.1"/>
</dbReference>
<dbReference type="AlphaFoldDB" id="A0A1M5EJG2"/>
<evidence type="ECO:0000313" key="3">
    <source>
        <dbReference type="Proteomes" id="UP000184406"/>
    </source>
</evidence>
<keyword evidence="2" id="KW-0808">Transferase</keyword>
<gene>
    <name evidence="2" type="ORF">SAMN03080594_107157</name>
</gene>